<accession>A0A9Q9ENN3</accession>
<dbReference type="Proteomes" id="UP001056384">
    <property type="component" value="Chromosome 9"/>
</dbReference>
<name>A0A9Q9ENN3_9PEZI</name>
<proteinExistence type="predicted"/>
<reference evidence="1" key="1">
    <citation type="submission" date="2022-06" db="EMBL/GenBank/DDBJ databases">
        <title>Complete genome sequences of two strains of the flax pathogen Septoria linicola.</title>
        <authorList>
            <person name="Lapalu N."/>
            <person name="Simon A."/>
            <person name="Demenou B."/>
            <person name="Paumier D."/>
            <person name="Guillot M.-P."/>
            <person name="Gout L."/>
            <person name="Valade R."/>
        </authorList>
    </citation>
    <scope>NUCLEOTIDE SEQUENCE</scope>
    <source>
        <strain evidence="1">SE15195</strain>
    </source>
</reference>
<sequence length="83" mass="9999">MPSDGYYGGHKPQEVDEAWGFEVTRMRCERLKSALRMKEDNFSAMIDQNFQDPDEQIAAIWPWYARRRPSRQFREELKRAWST</sequence>
<evidence type="ECO:0000313" key="2">
    <source>
        <dbReference type="Proteomes" id="UP001056384"/>
    </source>
</evidence>
<gene>
    <name evidence="1" type="ORF">Slin15195_G105440</name>
</gene>
<protein>
    <submittedName>
        <fullName evidence="1">Uncharacterized protein</fullName>
    </submittedName>
</protein>
<dbReference type="AlphaFoldDB" id="A0A9Q9ENN3"/>
<organism evidence="1 2">
    <name type="scientific">Septoria linicola</name>
    <dbReference type="NCBI Taxonomy" id="215465"/>
    <lineage>
        <taxon>Eukaryota</taxon>
        <taxon>Fungi</taxon>
        <taxon>Dikarya</taxon>
        <taxon>Ascomycota</taxon>
        <taxon>Pezizomycotina</taxon>
        <taxon>Dothideomycetes</taxon>
        <taxon>Dothideomycetidae</taxon>
        <taxon>Mycosphaerellales</taxon>
        <taxon>Mycosphaerellaceae</taxon>
        <taxon>Septoria</taxon>
    </lineage>
</organism>
<dbReference type="EMBL" id="CP099426">
    <property type="protein sequence ID" value="USW57225.1"/>
    <property type="molecule type" value="Genomic_DNA"/>
</dbReference>
<keyword evidence="2" id="KW-1185">Reference proteome</keyword>
<evidence type="ECO:0000313" key="1">
    <source>
        <dbReference type="EMBL" id="USW57225.1"/>
    </source>
</evidence>